<reference evidence="2 3" key="1">
    <citation type="submission" date="2019-07" db="EMBL/GenBank/DDBJ databases">
        <title>The pathways for chlorine oxyanion respiration interact through the shared metabolite chlorate.</title>
        <authorList>
            <person name="Barnum T.P."/>
            <person name="Cheng Y."/>
            <person name="Hill K.A."/>
            <person name="Lucas L.N."/>
            <person name="Carlson H.K."/>
            <person name="Coates J.D."/>
        </authorList>
    </citation>
    <scope>NUCLEOTIDE SEQUENCE [LARGE SCALE GENOMIC DNA]</scope>
    <source>
        <strain evidence="2 3">BK-1</strain>
    </source>
</reference>
<organism evidence="2 3">
    <name type="scientific">Sedimenticola selenatireducens</name>
    <dbReference type="NCBI Taxonomy" id="191960"/>
    <lineage>
        <taxon>Bacteria</taxon>
        <taxon>Pseudomonadati</taxon>
        <taxon>Pseudomonadota</taxon>
        <taxon>Gammaproteobacteria</taxon>
        <taxon>Chromatiales</taxon>
        <taxon>Sedimenticolaceae</taxon>
        <taxon>Sedimenticola</taxon>
    </lineage>
</organism>
<accession>A0A558DUF1</accession>
<dbReference type="AlphaFoldDB" id="A0A558DUF1"/>
<keyword evidence="1" id="KW-0732">Signal</keyword>
<feature type="signal peptide" evidence="1">
    <location>
        <begin position="1"/>
        <end position="25"/>
    </location>
</feature>
<evidence type="ECO:0008006" key="4">
    <source>
        <dbReference type="Google" id="ProtNLM"/>
    </source>
</evidence>
<sequence length="96" mass="9960">MTMTNSTLKKLAAMALTLGLVTGCASTDQLKQMQADIADLKDNTSAAMSAARDAKLTADTADRKASAAMNAANAAQASADECAEKCDRIMQKSMAK</sequence>
<evidence type="ECO:0000313" key="2">
    <source>
        <dbReference type="EMBL" id="TVO77080.1"/>
    </source>
</evidence>
<dbReference type="Pfam" id="PF11839">
    <property type="entry name" value="Alanine_zipper"/>
    <property type="match status" value="1"/>
</dbReference>
<evidence type="ECO:0000256" key="1">
    <source>
        <dbReference type="SAM" id="SignalP"/>
    </source>
</evidence>
<evidence type="ECO:0000313" key="3">
    <source>
        <dbReference type="Proteomes" id="UP000316649"/>
    </source>
</evidence>
<gene>
    <name evidence="2" type="ORF">FHP88_06570</name>
</gene>
<keyword evidence="3" id="KW-1185">Reference proteome</keyword>
<proteinExistence type="predicted"/>
<dbReference type="InterPro" id="IPR021793">
    <property type="entry name" value="Oprl"/>
</dbReference>
<comment type="caution">
    <text evidence="2">The sequence shown here is derived from an EMBL/GenBank/DDBJ whole genome shotgun (WGS) entry which is preliminary data.</text>
</comment>
<dbReference type="EMBL" id="VMNH01000005">
    <property type="protein sequence ID" value="TVO77080.1"/>
    <property type="molecule type" value="Genomic_DNA"/>
</dbReference>
<dbReference type="NCBIfam" id="NF040598">
    <property type="entry name" value="Ala_zip_lipo"/>
    <property type="match status" value="1"/>
</dbReference>
<dbReference type="Proteomes" id="UP000316649">
    <property type="component" value="Unassembled WGS sequence"/>
</dbReference>
<feature type="chain" id="PRO_5021819998" description="Gamma-glutamyltranspeptidase" evidence="1">
    <location>
        <begin position="26"/>
        <end position="96"/>
    </location>
</feature>
<dbReference type="OrthoDB" id="9918535at2"/>
<name>A0A558DUF1_9GAMM</name>
<protein>
    <recommendedName>
        <fullName evidence="4">Gamma-glutamyltranspeptidase</fullName>
    </recommendedName>
</protein>